<comment type="caution">
    <text evidence="1">The sequence shown here is derived from an EMBL/GenBank/DDBJ whole genome shotgun (WGS) entry which is preliminary data.</text>
</comment>
<protein>
    <submittedName>
        <fullName evidence="1">Uncharacterized protein</fullName>
    </submittedName>
</protein>
<gene>
    <name evidence="1" type="ORF">NUW58_g8864</name>
</gene>
<keyword evidence="2" id="KW-1185">Reference proteome</keyword>
<name>A0ACC1N4E7_9PEZI</name>
<dbReference type="EMBL" id="JAPDGR010002890">
    <property type="protein sequence ID" value="KAJ2973726.1"/>
    <property type="molecule type" value="Genomic_DNA"/>
</dbReference>
<accession>A0ACC1N4E7</accession>
<sequence>MSPAATTPEGHTGSLPNGSPKRVGESLAILGCGIMGTAILLGVLSAQASHTKSDGANLLPSRFRACVRRPESADSISSQLPPQALGSTVTLHTSNNVSVVQEADMVLLACQPHLVKPILEEPGMAAALEGKLIMSVLAGVTSEEIENHLQIAASHDEGAYDVGNRRFSVIRVMPNIASAKKKGKVSYTTYLIFTALQTLAAPIALLLTPPEKVQRADGSKVIIKAEATFKGELKALWKASTRRDILLLLPIFWAAYFNQYSGNFQTS</sequence>
<proteinExistence type="predicted"/>
<evidence type="ECO:0000313" key="2">
    <source>
        <dbReference type="Proteomes" id="UP001143856"/>
    </source>
</evidence>
<organism evidence="1 2">
    <name type="scientific">Xylaria curta</name>
    <dbReference type="NCBI Taxonomy" id="42375"/>
    <lineage>
        <taxon>Eukaryota</taxon>
        <taxon>Fungi</taxon>
        <taxon>Dikarya</taxon>
        <taxon>Ascomycota</taxon>
        <taxon>Pezizomycotina</taxon>
        <taxon>Sordariomycetes</taxon>
        <taxon>Xylariomycetidae</taxon>
        <taxon>Xylariales</taxon>
        <taxon>Xylariaceae</taxon>
        <taxon>Xylaria</taxon>
    </lineage>
</organism>
<dbReference type="Proteomes" id="UP001143856">
    <property type="component" value="Unassembled WGS sequence"/>
</dbReference>
<evidence type="ECO:0000313" key="1">
    <source>
        <dbReference type="EMBL" id="KAJ2973726.1"/>
    </source>
</evidence>
<reference evidence="1" key="1">
    <citation type="submission" date="2022-10" db="EMBL/GenBank/DDBJ databases">
        <title>Genome Sequence of Xylaria curta.</title>
        <authorList>
            <person name="Buettner E."/>
        </authorList>
    </citation>
    <scope>NUCLEOTIDE SEQUENCE</scope>
    <source>
        <strain evidence="1">Babe10</strain>
    </source>
</reference>